<dbReference type="GO" id="GO:0036440">
    <property type="term" value="F:citrate synthase activity"/>
    <property type="evidence" value="ECO:0007669"/>
    <property type="project" value="UniProtKB-EC"/>
</dbReference>
<dbReference type="GO" id="GO:0006099">
    <property type="term" value="P:tricarboxylic acid cycle"/>
    <property type="evidence" value="ECO:0007669"/>
    <property type="project" value="TreeGrafter"/>
</dbReference>
<protein>
    <recommendedName>
        <fullName evidence="3">citrate synthase (unknown stereospecificity)</fullName>
        <ecNumber evidence="3">2.3.3.16</ecNumber>
    </recommendedName>
</protein>
<reference evidence="5" key="2">
    <citation type="journal article" date="2021" name="PeerJ">
        <title>Extensive microbial diversity within the chicken gut microbiome revealed by metagenomics and culture.</title>
        <authorList>
            <person name="Gilroy R."/>
            <person name="Ravi A."/>
            <person name="Getino M."/>
            <person name="Pursley I."/>
            <person name="Horton D.L."/>
            <person name="Alikhan N.F."/>
            <person name="Baker D."/>
            <person name="Gharbi K."/>
            <person name="Hall N."/>
            <person name="Watson M."/>
            <person name="Adriaenssens E.M."/>
            <person name="Foster-Nyarko E."/>
            <person name="Jarju S."/>
            <person name="Secka A."/>
            <person name="Antonio M."/>
            <person name="Oren A."/>
            <person name="Chaudhuri R.R."/>
            <person name="La Ragione R."/>
            <person name="Hildebrand F."/>
            <person name="Pallen M.J."/>
        </authorList>
    </citation>
    <scope>NUCLEOTIDE SEQUENCE</scope>
    <source>
        <strain evidence="5">CHK176-6737</strain>
    </source>
</reference>
<dbReference type="Gene3D" id="1.10.230.10">
    <property type="entry name" value="Cytochrome P450-Terp, domain 2"/>
    <property type="match status" value="1"/>
</dbReference>
<dbReference type="InterPro" id="IPR036969">
    <property type="entry name" value="Citrate_synthase_sf"/>
</dbReference>
<evidence type="ECO:0000256" key="4">
    <source>
        <dbReference type="ARBA" id="ARBA00022679"/>
    </source>
</evidence>
<dbReference type="EMBL" id="DVNM01000012">
    <property type="protein sequence ID" value="HIU68732.1"/>
    <property type="molecule type" value="Genomic_DNA"/>
</dbReference>
<dbReference type="Proteomes" id="UP000824125">
    <property type="component" value="Unassembled WGS sequence"/>
</dbReference>
<evidence type="ECO:0000256" key="2">
    <source>
        <dbReference type="ARBA" id="ARBA00010566"/>
    </source>
</evidence>
<dbReference type="Pfam" id="PF00285">
    <property type="entry name" value="Citrate_synt"/>
    <property type="match status" value="1"/>
</dbReference>
<dbReference type="GO" id="GO:0005829">
    <property type="term" value="C:cytosol"/>
    <property type="evidence" value="ECO:0007669"/>
    <property type="project" value="TreeGrafter"/>
</dbReference>
<dbReference type="AlphaFoldDB" id="A0A9D1SMT0"/>
<dbReference type="PANTHER" id="PTHR11739">
    <property type="entry name" value="CITRATE SYNTHASE"/>
    <property type="match status" value="1"/>
</dbReference>
<dbReference type="EC" id="2.3.3.16" evidence="3"/>
<comment type="pathway">
    <text evidence="1">Carbohydrate metabolism; tricarboxylic acid cycle.</text>
</comment>
<keyword evidence="4" id="KW-0808">Transferase</keyword>
<evidence type="ECO:0000256" key="1">
    <source>
        <dbReference type="ARBA" id="ARBA00005163"/>
    </source>
</evidence>
<dbReference type="InterPro" id="IPR002020">
    <property type="entry name" value="Citrate_synthase"/>
</dbReference>
<dbReference type="PANTHER" id="PTHR11739:SF4">
    <property type="entry name" value="CITRATE SYNTHASE, PEROXISOMAL"/>
    <property type="match status" value="1"/>
</dbReference>
<comment type="similarity">
    <text evidence="2">Belongs to the citrate synthase family.</text>
</comment>
<dbReference type="InterPro" id="IPR016143">
    <property type="entry name" value="Citrate_synth-like_sm_a-sub"/>
</dbReference>
<dbReference type="SUPFAM" id="SSF48256">
    <property type="entry name" value="Citrate synthase"/>
    <property type="match status" value="1"/>
</dbReference>
<accession>A0A9D1SMT0</accession>
<dbReference type="InterPro" id="IPR016142">
    <property type="entry name" value="Citrate_synth-like_lrg_a-sub"/>
</dbReference>
<dbReference type="Gene3D" id="1.10.580.10">
    <property type="entry name" value="Citrate Synthase, domain 1"/>
    <property type="match status" value="1"/>
</dbReference>
<name>A0A9D1SMT0_9FIRM</name>
<dbReference type="NCBIfam" id="NF010635">
    <property type="entry name" value="PRK14032.1"/>
    <property type="match status" value="1"/>
</dbReference>
<comment type="caution">
    <text evidence="5">The sequence shown here is derived from an EMBL/GenBank/DDBJ whole genome shotgun (WGS) entry which is preliminary data.</text>
</comment>
<gene>
    <name evidence="5" type="ORF">IAD23_02090</name>
</gene>
<sequence>MDAISELCGELNKNNYIDPHDFERYEVKRGLRNSDSTGVMAGLTRICSVEGYYILDGEKVPKDGRLFYRGYDINEIIRSCDAEDRFGFEEVVWLLLFGSLPTGNQLLALREVLAECRALPDEFVEDIILKNVSKDIMNKLARCTMTLYSFDENPDDTSIPNVLRQSLQLIAQTPTIMSDAYQAVRRAYYGKTMFLHPIDKSQSEAEYILNALRPDRKFTHEEAILLDRCLLLHADHGGGNNSTFAVRVLTSSKTDTYSAITAGIGSLKGPRHGGANIKVAKMLDDIMANVPDPTDEGQMKDYLVKIIKKEAGDGSGLIYGMGHAVYTCSDPRAVILKKNARELACQAGYEKELTALELIEKLTPEVFAEIKKDDKIMCANVDLYSGLVYKTLGIPQDLYTPLFATARMVGWCAHRIEELTSGGKIMRPAYKSVAPQRKYVPLMDRVEE</sequence>
<proteinExistence type="inferred from homology"/>
<evidence type="ECO:0000313" key="5">
    <source>
        <dbReference type="EMBL" id="HIU68732.1"/>
    </source>
</evidence>
<reference evidence="5" key="1">
    <citation type="submission" date="2020-10" db="EMBL/GenBank/DDBJ databases">
        <authorList>
            <person name="Gilroy R."/>
        </authorList>
    </citation>
    <scope>NUCLEOTIDE SEQUENCE</scope>
    <source>
        <strain evidence="5">CHK176-6737</strain>
    </source>
</reference>
<dbReference type="GO" id="GO:0005975">
    <property type="term" value="P:carbohydrate metabolic process"/>
    <property type="evidence" value="ECO:0007669"/>
    <property type="project" value="TreeGrafter"/>
</dbReference>
<organism evidence="5 6">
    <name type="scientific">Candidatus Scybalenecus merdavium</name>
    <dbReference type="NCBI Taxonomy" id="2840939"/>
    <lineage>
        <taxon>Bacteria</taxon>
        <taxon>Bacillati</taxon>
        <taxon>Bacillota</taxon>
        <taxon>Clostridia</taxon>
        <taxon>Eubacteriales</taxon>
        <taxon>Oscillospiraceae</taxon>
        <taxon>Oscillospiraceae incertae sedis</taxon>
        <taxon>Candidatus Scybalenecus</taxon>
    </lineage>
</organism>
<evidence type="ECO:0000256" key="3">
    <source>
        <dbReference type="ARBA" id="ARBA00012972"/>
    </source>
</evidence>
<evidence type="ECO:0000313" key="6">
    <source>
        <dbReference type="Proteomes" id="UP000824125"/>
    </source>
</evidence>
<dbReference type="PRINTS" id="PR00143">
    <property type="entry name" value="CITRTSNTHASE"/>
</dbReference>